<dbReference type="OrthoDB" id="5418214at2759"/>
<organism evidence="1 2">
    <name type="scientific">Orbilia oligospora</name>
    <name type="common">Nematode-trapping fungus</name>
    <name type="synonym">Arthrobotrys oligospora</name>
    <dbReference type="NCBI Taxonomy" id="2813651"/>
    <lineage>
        <taxon>Eukaryota</taxon>
        <taxon>Fungi</taxon>
        <taxon>Dikarya</taxon>
        <taxon>Ascomycota</taxon>
        <taxon>Pezizomycotina</taxon>
        <taxon>Orbiliomycetes</taxon>
        <taxon>Orbiliales</taxon>
        <taxon>Orbiliaceae</taxon>
        <taxon>Orbilia</taxon>
    </lineage>
</organism>
<evidence type="ECO:0000313" key="1">
    <source>
        <dbReference type="EMBL" id="KAF3276348.1"/>
    </source>
</evidence>
<sequence length="626" mass="70877">MLTLFPKRPAKKSLLSLPDELLTQIALYVRQTETWRWKLIQDIPVPLIESQEIPVEVYRENINGHRDFERYKPDPAELEGLMGSCRRLRDIVYPLFYERLSVADRAPKSGFESEGGIQKIAIAVVPRFLEIIQTDPKRSETVKILSIEEWWETDLWSSSYWGGNATRGQREEAQKGKQVEWQRMIQVLNKIATDLGLGDQKFLDAIAEGKSDMILTLLIYSLPNLVELKFRKDASHSGSYASRFKPPLLLEEAFNTRPPRCESTLTKFEYGNAWGASARSWCPMSFQLLEFPAIQYFTAFGLRPSEQDEEGVVYDKEFGWGDKDIANYDQMEGRVKIFKSNAGRFSRPTSFIVGATTGNTETDCMCHTLGDDAGPMCICWVPQKGSCEIKHMAIDDFATAGIHLDKVICAPKALESLHLMRGWHYGAERISIGNAVLSHSASLTSFKIDFGGVYGRLLVRGLINLTHLEVENRIFRSDGAVNLAVPAENPNTWLPPTLVSLKTFCSRARGVWYHCSPIGEVLRTLLPESLPNLKHVSMQAFVNSMPLKEFKTTHSMLGERSIRFEYSYLQTESPKCLSKERGKRFFGLNDRSGKGDVVSRVVGHVKKLSLRKVSVFSCNSPFKHLK</sequence>
<dbReference type="Proteomes" id="UP000474640">
    <property type="component" value="Unassembled WGS sequence"/>
</dbReference>
<evidence type="ECO:0000313" key="2">
    <source>
        <dbReference type="Proteomes" id="UP000474640"/>
    </source>
</evidence>
<protein>
    <submittedName>
        <fullName evidence="1">Uncharacterized protein</fullName>
    </submittedName>
</protein>
<gene>
    <name evidence="1" type="ORF">TWF970_006306</name>
</gene>
<name>A0A7C8R6B2_ORBOL</name>
<accession>A0A7C8R6B2</accession>
<dbReference type="EMBL" id="JAABOJ010000033">
    <property type="protein sequence ID" value="KAF3276348.1"/>
    <property type="molecule type" value="Genomic_DNA"/>
</dbReference>
<dbReference type="AlphaFoldDB" id="A0A7C8R6B2"/>
<comment type="caution">
    <text evidence="1">The sequence shown here is derived from an EMBL/GenBank/DDBJ whole genome shotgun (WGS) entry which is preliminary data.</text>
</comment>
<proteinExistence type="predicted"/>
<reference evidence="1 2" key="1">
    <citation type="submission" date="2020-01" db="EMBL/GenBank/DDBJ databases">
        <authorList>
            <person name="Palmer J.M."/>
        </authorList>
    </citation>
    <scope>NUCLEOTIDE SEQUENCE [LARGE SCALE GENOMIC DNA]</scope>
    <source>
        <strain evidence="1 2">TWF970</strain>
    </source>
</reference>